<reference evidence="3" key="2">
    <citation type="submission" date="2013-10" db="EMBL/GenBank/DDBJ databases">
        <authorList>
            <person name="Aslett M."/>
        </authorList>
    </citation>
    <scope>NUCLEOTIDE SEQUENCE [LARGE SCALE GENOMIC DNA]</scope>
    <source>
        <strain evidence="3">Weybridge</strain>
    </source>
</reference>
<feature type="region of interest" description="Disordered" evidence="1">
    <location>
        <begin position="219"/>
        <end position="265"/>
    </location>
</feature>
<dbReference type="VEuPathDB" id="ToxoDB:EMWEY_00017200"/>
<dbReference type="RefSeq" id="XP_013335327.1">
    <property type="nucleotide sequence ID" value="XM_013479873.1"/>
</dbReference>
<dbReference type="Pfam" id="PF01926">
    <property type="entry name" value="MMR_HSR1"/>
    <property type="match status" value="1"/>
</dbReference>
<dbReference type="OrthoDB" id="8954335at2759"/>
<gene>
    <name evidence="3" type="ORF">EMWEY_00017200</name>
</gene>
<dbReference type="EMBL" id="HG719776">
    <property type="protein sequence ID" value="CDJ58679.1"/>
    <property type="molecule type" value="Genomic_DNA"/>
</dbReference>
<dbReference type="PANTHER" id="PTHR43834">
    <property type="entry name" value="GTPASE DER"/>
    <property type="match status" value="1"/>
</dbReference>
<dbReference type="InterPro" id="IPR027417">
    <property type="entry name" value="P-loop_NTPase"/>
</dbReference>
<evidence type="ECO:0000313" key="4">
    <source>
        <dbReference type="Proteomes" id="UP000030763"/>
    </source>
</evidence>
<evidence type="ECO:0000313" key="3">
    <source>
        <dbReference type="EMBL" id="CDJ58679.1"/>
    </source>
</evidence>
<dbReference type="PANTHER" id="PTHR43834:SF6">
    <property type="entry name" value="GTPASE DER"/>
    <property type="match status" value="1"/>
</dbReference>
<dbReference type="GO" id="GO:0005525">
    <property type="term" value="F:GTP binding"/>
    <property type="evidence" value="ECO:0007669"/>
    <property type="project" value="InterPro"/>
</dbReference>
<name>U6M895_EIMMA</name>
<keyword evidence="4" id="KW-1185">Reference proteome</keyword>
<accession>U6M895</accession>
<dbReference type="Gene3D" id="3.40.50.300">
    <property type="entry name" value="P-loop containing nucleotide triphosphate hydrolases"/>
    <property type="match status" value="1"/>
</dbReference>
<dbReference type="SUPFAM" id="SSF52540">
    <property type="entry name" value="P-loop containing nucleoside triphosphate hydrolases"/>
    <property type="match status" value="1"/>
</dbReference>
<dbReference type="Proteomes" id="UP000030763">
    <property type="component" value="Unassembled WGS sequence"/>
</dbReference>
<sequence length="265" mass="28832">MKQTQTTPHQLAVVDPYPGTTRDRKEALCSCGPLSLLITDTPGIEASIEDTPFKPMQQICTQVGRAVDTSDVILFVVDAKEGITPIDEMFARQLRILRNGKPTTEHRAKCPDEYHEARPLATVKRHPSVILVLNKTEGIQGAECIGDAYELQLGHPVTVSARTKKNAGDAFHKKAAATEAWLQGLSRRYGRGVHTTLAYNQSLVGYLDLPWSLKKAPVDSATSDGQTALKGKQGSGEETRQVGAEPQISRVDVPETHALMLDAPS</sequence>
<proteinExistence type="predicted"/>
<organism evidence="3 4">
    <name type="scientific">Eimeria maxima</name>
    <name type="common">Coccidian parasite</name>
    <dbReference type="NCBI Taxonomy" id="5804"/>
    <lineage>
        <taxon>Eukaryota</taxon>
        <taxon>Sar</taxon>
        <taxon>Alveolata</taxon>
        <taxon>Apicomplexa</taxon>
        <taxon>Conoidasida</taxon>
        <taxon>Coccidia</taxon>
        <taxon>Eucoccidiorida</taxon>
        <taxon>Eimeriorina</taxon>
        <taxon>Eimeriidae</taxon>
        <taxon>Eimeria</taxon>
    </lineage>
</organism>
<protein>
    <submittedName>
        <fullName evidence="3">Small GTP-binding protein, putative</fullName>
    </submittedName>
</protein>
<evidence type="ECO:0000259" key="2">
    <source>
        <dbReference type="Pfam" id="PF01926"/>
    </source>
</evidence>
<dbReference type="AlphaFoldDB" id="U6M895"/>
<dbReference type="InterPro" id="IPR006073">
    <property type="entry name" value="GTP-bd"/>
</dbReference>
<dbReference type="GeneID" id="25335706"/>
<feature type="domain" description="G" evidence="2">
    <location>
        <begin position="11"/>
        <end position="96"/>
    </location>
</feature>
<reference evidence="3" key="1">
    <citation type="submission" date="2013-10" db="EMBL/GenBank/DDBJ databases">
        <title>Genomic analysis of the causative agents of coccidiosis in chickens.</title>
        <authorList>
            <person name="Reid A.J."/>
            <person name="Blake D."/>
            <person name="Billington K."/>
            <person name="Browne H."/>
            <person name="Dunn M."/>
            <person name="Hung S."/>
            <person name="Kawahara F."/>
            <person name="Miranda-Saavedra D."/>
            <person name="Mourier T."/>
            <person name="Nagra H."/>
            <person name="Otto T.D."/>
            <person name="Rawlings N."/>
            <person name="Sanchez A."/>
            <person name="Sanders M."/>
            <person name="Subramaniam C."/>
            <person name="Tay Y."/>
            <person name="Dear P."/>
            <person name="Doerig C."/>
            <person name="Gruber A."/>
            <person name="Parkinson J."/>
            <person name="Shirley M."/>
            <person name="Wan K.L."/>
            <person name="Berriman M."/>
            <person name="Tomley F."/>
            <person name="Pain A."/>
        </authorList>
    </citation>
    <scope>NUCLEOTIDE SEQUENCE [LARGE SCALE GENOMIC DNA]</scope>
    <source>
        <strain evidence="3">Weybridge</strain>
    </source>
</reference>
<evidence type="ECO:0000256" key="1">
    <source>
        <dbReference type="SAM" id="MobiDB-lite"/>
    </source>
</evidence>